<keyword evidence="2 11" id="KW-0808">Transferase</keyword>
<accession>A0A1Y2DES6</accession>
<evidence type="ECO:0000256" key="11">
    <source>
        <dbReference type="RuleBase" id="RU079119"/>
    </source>
</evidence>
<dbReference type="AlphaFoldDB" id="A0A1Y2DES6"/>
<dbReference type="Proteomes" id="UP000193689">
    <property type="component" value="Unassembled WGS sequence"/>
</dbReference>
<feature type="compositionally biased region" description="Basic and acidic residues" evidence="12">
    <location>
        <begin position="329"/>
        <end position="345"/>
    </location>
</feature>
<evidence type="ECO:0000256" key="1">
    <source>
        <dbReference type="ARBA" id="ARBA00004141"/>
    </source>
</evidence>
<evidence type="ECO:0000256" key="8">
    <source>
        <dbReference type="ARBA" id="ARBA00023288"/>
    </source>
</evidence>
<dbReference type="PROSITE" id="PS50216">
    <property type="entry name" value="DHHC"/>
    <property type="match status" value="1"/>
</dbReference>
<evidence type="ECO:0000313" key="14">
    <source>
        <dbReference type="EMBL" id="ORY57165.1"/>
    </source>
</evidence>
<evidence type="ECO:0000256" key="7">
    <source>
        <dbReference type="ARBA" id="ARBA00023139"/>
    </source>
</evidence>
<evidence type="ECO:0000259" key="13">
    <source>
        <dbReference type="Pfam" id="PF01529"/>
    </source>
</evidence>
<sequence length="489" mass="55665">VQKLAIPAVCLLIAFLGYGSQLLFASSPDLAPGPLTKTEKYAFNTLLLCLWWTYCKACSVDPGRYTFPPSPRAQKPIDPTNAKASASDDEEADEAEAQTEGEDKGTTHTKRKRHCRKCARPKPSRAHHCRTCARCIPKMDHHCPWTANCVSLQTFPHFLRFLAYTNVSLWMLLYLLSQRFLALWSNRHLPAYLGPSFLELVWLTVFAFVGAVMSFALGIMLGTTVKGWLFNTTMIEGWEIEKHEAVVERSERGEGWWRTGDDAGTGTLQSVIDPVEFPYDVGVFENMAQAMGTNNVLLWFFPFAGGPQVAPNRDGKGKGCGWEYEENGLNDREDMWPPTDPEKARNAKMWRSRKKEMEAEREHYEDGGRWATPEEQREAFRQRQEQDLRRWERTRNQVLGELEEVDDYDVVDEAYNHSTTRASFGGPIIVNEGRSGWVNEDGEQLADYGVDEDAEFDEPDVDALHEDQEDDDIPLGELLRRRKVLTKDG</sequence>
<dbReference type="STRING" id="1141098.A0A1Y2DES6"/>
<dbReference type="OrthoDB" id="331948at2759"/>
<dbReference type="FunCoup" id="A0A1Y2DES6">
    <property type="interactions" value="23"/>
</dbReference>
<reference evidence="14 15" key="1">
    <citation type="submission" date="2016-07" db="EMBL/GenBank/DDBJ databases">
        <title>Pervasive Adenine N6-methylation of Active Genes in Fungi.</title>
        <authorList>
            <consortium name="DOE Joint Genome Institute"/>
            <person name="Mondo S.J."/>
            <person name="Dannebaum R.O."/>
            <person name="Kuo R.C."/>
            <person name="Labutti K."/>
            <person name="Haridas S."/>
            <person name="Kuo A."/>
            <person name="Salamov A."/>
            <person name="Ahrendt S.R."/>
            <person name="Lipzen A."/>
            <person name="Sullivan W."/>
            <person name="Andreopoulos W.B."/>
            <person name="Clum A."/>
            <person name="Lindquist E."/>
            <person name="Daum C."/>
            <person name="Ramamoorthy G.K."/>
            <person name="Gryganskyi A."/>
            <person name="Culley D."/>
            <person name="Magnuson J.K."/>
            <person name="James T.Y."/>
            <person name="O'Malley M.A."/>
            <person name="Stajich J.E."/>
            <person name="Spatafora J.W."/>
            <person name="Visel A."/>
            <person name="Grigoriev I.V."/>
        </authorList>
    </citation>
    <scope>NUCLEOTIDE SEQUENCE [LARGE SCALE GENOMIC DNA]</scope>
    <source>
        <strain evidence="14 15">CBS 129021</strain>
    </source>
</reference>
<gene>
    <name evidence="14" type="ORF">BCR38DRAFT_299036</name>
</gene>
<dbReference type="Pfam" id="PF01529">
    <property type="entry name" value="DHHC"/>
    <property type="match status" value="1"/>
</dbReference>
<dbReference type="RefSeq" id="XP_040710517.1">
    <property type="nucleotide sequence ID" value="XM_040854529.1"/>
</dbReference>
<keyword evidence="3 11" id="KW-0812">Transmembrane</keyword>
<dbReference type="EC" id="2.3.1.225" evidence="11"/>
<evidence type="ECO:0000256" key="10">
    <source>
        <dbReference type="ARBA" id="ARBA00048048"/>
    </source>
</evidence>
<protein>
    <recommendedName>
        <fullName evidence="11">Palmitoyltransferase</fullName>
        <ecNumber evidence="11">2.3.1.225</ecNumber>
    </recommendedName>
</protein>
<feature type="compositionally biased region" description="Acidic residues" evidence="12">
    <location>
        <begin position="87"/>
        <end position="100"/>
    </location>
</feature>
<dbReference type="InterPro" id="IPR033682">
    <property type="entry name" value="PFA4"/>
</dbReference>
<keyword evidence="9 11" id="KW-0012">Acyltransferase</keyword>
<evidence type="ECO:0000256" key="3">
    <source>
        <dbReference type="ARBA" id="ARBA00022692"/>
    </source>
</evidence>
<evidence type="ECO:0000256" key="2">
    <source>
        <dbReference type="ARBA" id="ARBA00022679"/>
    </source>
</evidence>
<feature type="region of interest" description="Disordered" evidence="12">
    <location>
        <begin position="69"/>
        <end position="113"/>
    </location>
</feature>
<comment type="caution">
    <text evidence="14">The sequence shown here is derived from an EMBL/GenBank/DDBJ whole genome shotgun (WGS) entry which is preliminary data.</text>
</comment>
<dbReference type="GO" id="GO:0005789">
    <property type="term" value="C:endoplasmic reticulum membrane"/>
    <property type="evidence" value="ECO:0007669"/>
    <property type="project" value="InterPro"/>
</dbReference>
<feature type="non-terminal residue" evidence="14">
    <location>
        <position position="1"/>
    </location>
</feature>
<comment type="subcellular location">
    <subcellularLocation>
        <location evidence="1">Membrane</location>
        <topology evidence="1">Multi-pass membrane protein</topology>
    </subcellularLocation>
</comment>
<evidence type="ECO:0000256" key="5">
    <source>
        <dbReference type="ARBA" id="ARBA00022989"/>
    </source>
</evidence>
<evidence type="ECO:0000256" key="9">
    <source>
        <dbReference type="ARBA" id="ARBA00023315"/>
    </source>
</evidence>
<evidence type="ECO:0000256" key="12">
    <source>
        <dbReference type="SAM" id="MobiDB-lite"/>
    </source>
</evidence>
<keyword evidence="15" id="KW-1185">Reference proteome</keyword>
<dbReference type="PANTHER" id="PTHR12246">
    <property type="entry name" value="PALMITOYLTRANSFERASE ZDHHC16"/>
    <property type="match status" value="1"/>
</dbReference>
<dbReference type="GO" id="GO:0019706">
    <property type="term" value="F:protein-cysteine S-palmitoyltransferase activity"/>
    <property type="evidence" value="ECO:0007669"/>
    <property type="project" value="UniProtKB-EC"/>
</dbReference>
<dbReference type="InterPro" id="IPR001594">
    <property type="entry name" value="Palmitoyltrfase_DHHC"/>
</dbReference>
<evidence type="ECO:0000313" key="15">
    <source>
        <dbReference type="Proteomes" id="UP000193689"/>
    </source>
</evidence>
<keyword evidence="6 11" id="KW-0472">Membrane</keyword>
<keyword evidence="8" id="KW-0449">Lipoprotein</keyword>
<keyword evidence="5 11" id="KW-1133">Transmembrane helix</keyword>
<dbReference type="InParanoid" id="A0A1Y2DES6"/>
<keyword evidence="4" id="KW-0256">Endoplasmic reticulum</keyword>
<dbReference type="EMBL" id="MCFJ01000020">
    <property type="protein sequence ID" value="ORY57165.1"/>
    <property type="molecule type" value="Genomic_DNA"/>
</dbReference>
<evidence type="ECO:0000256" key="4">
    <source>
        <dbReference type="ARBA" id="ARBA00022824"/>
    </source>
</evidence>
<proteinExistence type="inferred from homology"/>
<dbReference type="GeneID" id="63770741"/>
<dbReference type="InterPro" id="IPR039859">
    <property type="entry name" value="PFA4/ZDH16/20/ERF2-like"/>
</dbReference>
<feature type="non-terminal residue" evidence="14">
    <location>
        <position position="489"/>
    </location>
</feature>
<feature type="transmembrane region" description="Helical" evidence="11">
    <location>
        <begin position="161"/>
        <end position="180"/>
    </location>
</feature>
<comment type="similarity">
    <text evidence="11">Belongs to the DHHC palmitoyltransferase family.</text>
</comment>
<dbReference type="HAMAP" id="MF_03199">
    <property type="entry name" value="DHHC_PAT_PFA4"/>
    <property type="match status" value="1"/>
</dbReference>
<feature type="transmembrane region" description="Helical" evidence="11">
    <location>
        <begin position="200"/>
        <end position="221"/>
    </location>
</feature>
<feature type="region of interest" description="Disordered" evidence="12">
    <location>
        <begin position="329"/>
        <end position="351"/>
    </location>
</feature>
<keyword evidence="7" id="KW-0564">Palmitate</keyword>
<organism evidence="14 15">
    <name type="scientific">Pseudomassariella vexata</name>
    <dbReference type="NCBI Taxonomy" id="1141098"/>
    <lineage>
        <taxon>Eukaryota</taxon>
        <taxon>Fungi</taxon>
        <taxon>Dikarya</taxon>
        <taxon>Ascomycota</taxon>
        <taxon>Pezizomycotina</taxon>
        <taxon>Sordariomycetes</taxon>
        <taxon>Xylariomycetidae</taxon>
        <taxon>Amphisphaeriales</taxon>
        <taxon>Pseudomassariaceae</taxon>
        <taxon>Pseudomassariella</taxon>
    </lineage>
</organism>
<evidence type="ECO:0000256" key="6">
    <source>
        <dbReference type="ARBA" id="ARBA00023136"/>
    </source>
</evidence>
<name>A0A1Y2DES6_9PEZI</name>
<comment type="domain">
    <text evidence="11">The DHHC domain is required for palmitoyltransferase activity.</text>
</comment>
<feature type="domain" description="Palmitoyltransferase DHHC" evidence="13">
    <location>
        <begin position="109"/>
        <end position="239"/>
    </location>
</feature>
<comment type="catalytic activity">
    <reaction evidence="10 11">
        <text>L-cysteinyl-[protein] + hexadecanoyl-CoA = S-hexadecanoyl-L-cysteinyl-[protein] + CoA</text>
        <dbReference type="Rhea" id="RHEA:36683"/>
        <dbReference type="Rhea" id="RHEA-COMP:10131"/>
        <dbReference type="Rhea" id="RHEA-COMP:11032"/>
        <dbReference type="ChEBI" id="CHEBI:29950"/>
        <dbReference type="ChEBI" id="CHEBI:57287"/>
        <dbReference type="ChEBI" id="CHEBI:57379"/>
        <dbReference type="ChEBI" id="CHEBI:74151"/>
        <dbReference type="EC" id="2.3.1.225"/>
    </reaction>
</comment>